<evidence type="ECO:0000256" key="4">
    <source>
        <dbReference type="ARBA" id="ARBA00022989"/>
    </source>
</evidence>
<dbReference type="PANTHER" id="PTHR30250">
    <property type="entry name" value="PST FAMILY PREDICTED COLANIC ACID TRANSPORTER"/>
    <property type="match status" value="1"/>
</dbReference>
<feature type="transmembrane region" description="Helical" evidence="6">
    <location>
        <begin position="194"/>
        <end position="212"/>
    </location>
</feature>
<evidence type="ECO:0000256" key="2">
    <source>
        <dbReference type="ARBA" id="ARBA00022475"/>
    </source>
</evidence>
<dbReference type="PANTHER" id="PTHR30250:SF11">
    <property type="entry name" value="O-ANTIGEN TRANSPORTER-RELATED"/>
    <property type="match status" value="1"/>
</dbReference>
<sequence>MVILVYPLMSETQSSYRSIMKATSLFGGVQVFNIAVSLIRGKAVALLIGSEGMGLNGLFLSGINLIKQLTSLGLESSAVRDMSVAFGENDPKELATTYTVFRRWIWFTAFLGVIASILFAPLLSSFAFGTREYTSAFMWLSIVFIFGALTGGIYTILRATRKVKYLAQANIYGAVSGLLVTLPILYVWGVDGVMPSIVVASLATYLISLYFRKKVNIEVINVTLRETFQLGKPMVVMGVNMSLGSLMGVGSTFALNAFITNQGSLSDLGLYSAGMSIMGGYVGMVFTAIGTDYFPRLSGAINDEKNWKPIVNQQSELVLMILNIVLVILVASAPILIRILLSAEFLETQNFIILSSIGVLLKGYVWVTGFVMLSKGDNKLFFLTELFANSFLLVLNIFLYKVYGIDGLGIAMIVGYVCFSILMYFIMLKKYNFRLDTSTYFLLLTGIVSLVLMILVHFYLSESIQIFSLIFLSLVVITFQLYQLDKRIQIFDILSKFFKK</sequence>
<comment type="caution">
    <text evidence="7">The sequence shown here is derived from an EMBL/GenBank/DDBJ whole genome shotgun (WGS) entry which is preliminary data.</text>
</comment>
<evidence type="ECO:0000313" key="7">
    <source>
        <dbReference type="EMBL" id="SDZ05983.1"/>
    </source>
</evidence>
<reference evidence="7 8" key="1">
    <citation type="submission" date="2016-10" db="EMBL/GenBank/DDBJ databases">
        <authorList>
            <person name="Varghese N."/>
            <person name="Submissions S."/>
        </authorList>
    </citation>
    <scope>NUCLEOTIDE SEQUENCE [LARGE SCALE GENOMIC DNA]</scope>
    <source>
        <strain evidence="7 8">DSM 17997</strain>
    </source>
</reference>
<evidence type="ECO:0000256" key="1">
    <source>
        <dbReference type="ARBA" id="ARBA00004651"/>
    </source>
</evidence>
<feature type="transmembrane region" description="Helical" evidence="6">
    <location>
        <begin position="380"/>
        <end position="402"/>
    </location>
</feature>
<dbReference type="Pfam" id="PF13440">
    <property type="entry name" value="Polysacc_synt_3"/>
    <property type="match status" value="1"/>
</dbReference>
<accession>A0A1H3PYG0</accession>
<keyword evidence="5 6" id="KW-0472">Membrane</keyword>
<evidence type="ECO:0000256" key="6">
    <source>
        <dbReference type="SAM" id="Phobius"/>
    </source>
</evidence>
<feature type="transmembrane region" description="Helical" evidence="6">
    <location>
        <begin position="233"/>
        <end position="259"/>
    </location>
</feature>
<dbReference type="InterPro" id="IPR050833">
    <property type="entry name" value="Poly_Biosynth_Transport"/>
</dbReference>
<evidence type="ECO:0000313" key="8">
    <source>
        <dbReference type="Proteomes" id="UP000199663"/>
    </source>
</evidence>
<dbReference type="EMBL" id="FNQC01000005">
    <property type="protein sequence ID" value="SDZ05983.1"/>
    <property type="molecule type" value="Genomic_DNA"/>
</dbReference>
<keyword evidence="4 6" id="KW-1133">Transmembrane helix</keyword>
<feature type="transmembrane region" description="Helical" evidence="6">
    <location>
        <begin position="408"/>
        <end position="428"/>
    </location>
</feature>
<feature type="transmembrane region" description="Helical" evidence="6">
    <location>
        <begin position="440"/>
        <end position="460"/>
    </location>
</feature>
<gene>
    <name evidence="7" type="ORF">SAMN05444412_10594</name>
</gene>
<comment type="subcellular location">
    <subcellularLocation>
        <location evidence="1">Cell membrane</location>
        <topology evidence="1">Multi-pass membrane protein</topology>
    </subcellularLocation>
</comment>
<protein>
    <submittedName>
        <fullName evidence="7">Membrane protein involved in the export of O-antigen and teichoic acid</fullName>
    </submittedName>
</protein>
<name>A0A1H3PYG0_9BACT</name>
<feature type="transmembrane region" description="Helical" evidence="6">
    <location>
        <begin position="104"/>
        <end position="124"/>
    </location>
</feature>
<keyword evidence="3 6" id="KW-0812">Transmembrane</keyword>
<feature type="transmembrane region" description="Helical" evidence="6">
    <location>
        <begin position="136"/>
        <end position="157"/>
    </location>
</feature>
<feature type="transmembrane region" description="Helical" evidence="6">
    <location>
        <begin position="316"/>
        <end position="339"/>
    </location>
</feature>
<proteinExistence type="predicted"/>
<feature type="transmembrane region" description="Helical" evidence="6">
    <location>
        <begin position="271"/>
        <end position="295"/>
    </location>
</feature>
<organism evidence="7 8">
    <name type="scientific">Rhodonellum ikkaensis</name>
    <dbReference type="NCBI Taxonomy" id="336829"/>
    <lineage>
        <taxon>Bacteria</taxon>
        <taxon>Pseudomonadati</taxon>
        <taxon>Bacteroidota</taxon>
        <taxon>Cytophagia</taxon>
        <taxon>Cytophagales</taxon>
        <taxon>Cytophagaceae</taxon>
        <taxon>Rhodonellum</taxon>
    </lineage>
</organism>
<feature type="transmembrane region" description="Helical" evidence="6">
    <location>
        <begin position="169"/>
        <end position="188"/>
    </location>
</feature>
<feature type="transmembrane region" description="Helical" evidence="6">
    <location>
        <begin position="466"/>
        <end position="484"/>
    </location>
</feature>
<feature type="transmembrane region" description="Helical" evidence="6">
    <location>
        <begin position="351"/>
        <end position="373"/>
    </location>
</feature>
<keyword evidence="8" id="KW-1185">Reference proteome</keyword>
<evidence type="ECO:0000256" key="3">
    <source>
        <dbReference type="ARBA" id="ARBA00022692"/>
    </source>
</evidence>
<keyword evidence="2" id="KW-1003">Cell membrane</keyword>
<dbReference type="Proteomes" id="UP000199663">
    <property type="component" value="Unassembled WGS sequence"/>
</dbReference>
<evidence type="ECO:0000256" key="5">
    <source>
        <dbReference type="ARBA" id="ARBA00023136"/>
    </source>
</evidence>